<keyword evidence="2" id="KW-1185">Reference proteome</keyword>
<comment type="caution">
    <text evidence="1">The sequence shown here is derived from an EMBL/GenBank/DDBJ whole genome shotgun (WGS) entry which is preliminary data.</text>
</comment>
<gene>
    <name evidence="1" type="ORF">DVH24_027893</name>
</gene>
<dbReference type="Proteomes" id="UP000290289">
    <property type="component" value="Chromosome 17"/>
</dbReference>
<proteinExistence type="predicted"/>
<evidence type="ECO:0000313" key="1">
    <source>
        <dbReference type="EMBL" id="RXH67746.1"/>
    </source>
</evidence>
<organism evidence="1 2">
    <name type="scientific">Malus domestica</name>
    <name type="common">Apple</name>
    <name type="synonym">Pyrus malus</name>
    <dbReference type="NCBI Taxonomy" id="3750"/>
    <lineage>
        <taxon>Eukaryota</taxon>
        <taxon>Viridiplantae</taxon>
        <taxon>Streptophyta</taxon>
        <taxon>Embryophyta</taxon>
        <taxon>Tracheophyta</taxon>
        <taxon>Spermatophyta</taxon>
        <taxon>Magnoliopsida</taxon>
        <taxon>eudicotyledons</taxon>
        <taxon>Gunneridae</taxon>
        <taxon>Pentapetalae</taxon>
        <taxon>rosids</taxon>
        <taxon>fabids</taxon>
        <taxon>Rosales</taxon>
        <taxon>Rosaceae</taxon>
        <taxon>Amygdaloideae</taxon>
        <taxon>Maleae</taxon>
        <taxon>Malus</taxon>
    </lineage>
</organism>
<name>A0A498H8P3_MALDO</name>
<evidence type="ECO:0000313" key="2">
    <source>
        <dbReference type="Proteomes" id="UP000290289"/>
    </source>
</evidence>
<protein>
    <submittedName>
        <fullName evidence="1">Uncharacterized protein</fullName>
    </submittedName>
</protein>
<accession>A0A498H8P3</accession>
<dbReference type="EMBL" id="RDQH01000343">
    <property type="protein sequence ID" value="RXH67746.1"/>
    <property type="molecule type" value="Genomic_DNA"/>
</dbReference>
<dbReference type="AlphaFoldDB" id="A0A498H8P3"/>
<sequence>MASPSCKAYRIMVLDTQKLIAASGVSANRVWFTEYIQRTTIVDLSQIGASRHARRSESRDRDLDLGLGEMRTTTFTDSPPVVQLLVRVASKPSISLAVGAI</sequence>
<reference evidence="1 2" key="1">
    <citation type="submission" date="2018-10" db="EMBL/GenBank/DDBJ databases">
        <title>A high-quality apple genome assembly.</title>
        <authorList>
            <person name="Hu J."/>
        </authorList>
    </citation>
    <scope>NUCLEOTIDE SEQUENCE [LARGE SCALE GENOMIC DNA]</scope>
    <source>
        <strain evidence="2">cv. HFTH1</strain>
        <tissue evidence="1">Young leaf</tissue>
    </source>
</reference>